<name>A0ABW0HW50_9BACL</name>
<gene>
    <name evidence="2" type="ORF">ACFPOF_11055</name>
</gene>
<evidence type="ECO:0000313" key="3">
    <source>
        <dbReference type="Proteomes" id="UP001596113"/>
    </source>
</evidence>
<dbReference type="InterPro" id="IPR036514">
    <property type="entry name" value="SGNH_hydro_sf"/>
</dbReference>
<dbReference type="Pfam" id="PF13472">
    <property type="entry name" value="Lipase_GDSL_2"/>
    <property type="match status" value="1"/>
</dbReference>
<feature type="domain" description="SGNH hydrolase-type esterase" evidence="1">
    <location>
        <begin position="28"/>
        <end position="194"/>
    </location>
</feature>
<evidence type="ECO:0000313" key="2">
    <source>
        <dbReference type="EMBL" id="MFC5403267.1"/>
    </source>
</evidence>
<dbReference type="CDD" id="cd00229">
    <property type="entry name" value="SGNH_hydrolase"/>
    <property type="match status" value="1"/>
</dbReference>
<dbReference type="RefSeq" id="WP_378132473.1">
    <property type="nucleotide sequence ID" value="NZ_JBHSMI010000023.1"/>
</dbReference>
<dbReference type="Gene3D" id="2.60.120.260">
    <property type="entry name" value="Galactose-binding domain-like"/>
    <property type="match status" value="1"/>
</dbReference>
<evidence type="ECO:0000259" key="1">
    <source>
        <dbReference type="Pfam" id="PF13472"/>
    </source>
</evidence>
<proteinExistence type="predicted"/>
<dbReference type="InterPro" id="IPR013830">
    <property type="entry name" value="SGNH_hydro"/>
</dbReference>
<keyword evidence="3" id="KW-1185">Reference proteome</keyword>
<dbReference type="Proteomes" id="UP001596113">
    <property type="component" value="Unassembled WGS sequence"/>
</dbReference>
<dbReference type="SUPFAM" id="SSF52266">
    <property type="entry name" value="SGNH hydrolase"/>
    <property type="match status" value="1"/>
</dbReference>
<sequence>MNGDIWRHRAPLEKFRRKLETGAVTIGFLGGSITDAAPGHNWPEKVLAWLTEAYPGVRFTVENAAIGATGSDLGCFRARRDIIDRDCDLVFVEYAVNDYYGDKENRKRSREGLLRQLLAWGEADVVLVYTFLQAMYQEMAEGGVPDSVAELELLAEHYGIGSVWVGLYAFEEVRLGRMDWDEWLPDGLHPTHRGSLSYAQSVIAFLEKELREEGSGRPAAADERIEDGKALPEPINAAHWGSVSQLPFAQVATEGPWTIRRSSRIVWIDQMLATSAVGARLSFPFEGTGLALAFDFGKRSAGFRYRIDGGEPAVYVFDRQDWCPDEGMFHLALVARDLPPGQHRADLEVVHGDGPGCTGTRFKLAFIGVIQESR</sequence>
<dbReference type="PANTHER" id="PTHR34407:SF1">
    <property type="entry name" value="SGNH HYDROLASE-TYPE ESTERASE DOMAIN-CONTAINING PROTEIN"/>
    <property type="match status" value="1"/>
</dbReference>
<dbReference type="PANTHER" id="PTHR34407">
    <property type="entry name" value="EXPRESSED PROTEIN"/>
    <property type="match status" value="1"/>
</dbReference>
<dbReference type="Gene3D" id="3.40.50.1110">
    <property type="entry name" value="SGNH hydrolase"/>
    <property type="match status" value="1"/>
</dbReference>
<comment type="caution">
    <text evidence="2">The sequence shown here is derived from an EMBL/GenBank/DDBJ whole genome shotgun (WGS) entry which is preliminary data.</text>
</comment>
<accession>A0ABW0HW50</accession>
<organism evidence="2 3">
    <name type="scientific">Cohnella soli</name>
    <dbReference type="NCBI Taxonomy" id="425005"/>
    <lineage>
        <taxon>Bacteria</taxon>
        <taxon>Bacillati</taxon>
        <taxon>Bacillota</taxon>
        <taxon>Bacilli</taxon>
        <taxon>Bacillales</taxon>
        <taxon>Paenibacillaceae</taxon>
        <taxon>Cohnella</taxon>
    </lineage>
</organism>
<dbReference type="EMBL" id="JBHSMI010000023">
    <property type="protein sequence ID" value="MFC5403267.1"/>
    <property type="molecule type" value="Genomic_DNA"/>
</dbReference>
<protein>
    <submittedName>
        <fullName evidence="2">GDSL-type esterase/lipase family protein</fullName>
    </submittedName>
</protein>
<reference evidence="3" key="1">
    <citation type="journal article" date="2019" name="Int. J. Syst. Evol. Microbiol.">
        <title>The Global Catalogue of Microorganisms (GCM) 10K type strain sequencing project: providing services to taxonomists for standard genome sequencing and annotation.</title>
        <authorList>
            <consortium name="The Broad Institute Genomics Platform"/>
            <consortium name="The Broad Institute Genome Sequencing Center for Infectious Disease"/>
            <person name="Wu L."/>
            <person name="Ma J."/>
        </authorList>
    </citation>
    <scope>NUCLEOTIDE SEQUENCE [LARGE SCALE GENOMIC DNA]</scope>
    <source>
        <strain evidence="3">CGMCC 1.18575</strain>
    </source>
</reference>